<evidence type="ECO:0000313" key="2">
    <source>
        <dbReference type="Proteomes" id="UP001159405"/>
    </source>
</evidence>
<dbReference type="Proteomes" id="UP001159405">
    <property type="component" value="Unassembled WGS sequence"/>
</dbReference>
<comment type="caution">
    <text evidence="1">The sequence shown here is derived from an EMBL/GenBank/DDBJ whole genome shotgun (WGS) entry which is preliminary data.</text>
</comment>
<reference evidence="1 2" key="1">
    <citation type="submission" date="2022-05" db="EMBL/GenBank/DDBJ databases">
        <authorList>
            <consortium name="Genoscope - CEA"/>
            <person name="William W."/>
        </authorList>
    </citation>
    <scope>NUCLEOTIDE SEQUENCE [LARGE SCALE GENOMIC DNA]</scope>
</reference>
<organism evidence="1 2">
    <name type="scientific">Porites lobata</name>
    <dbReference type="NCBI Taxonomy" id="104759"/>
    <lineage>
        <taxon>Eukaryota</taxon>
        <taxon>Metazoa</taxon>
        <taxon>Cnidaria</taxon>
        <taxon>Anthozoa</taxon>
        <taxon>Hexacorallia</taxon>
        <taxon>Scleractinia</taxon>
        <taxon>Fungiina</taxon>
        <taxon>Poritidae</taxon>
        <taxon>Porites</taxon>
    </lineage>
</organism>
<dbReference type="EMBL" id="CALNXK010000004">
    <property type="protein sequence ID" value="CAH3036133.1"/>
    <property type="molecule type" value="Genomic_DNA"/>
</dbReference>
<sequence>MVVLPNVIGATNDGLGSQLFVSELMESRAGISFYSCSYCNFSGCGWRIIFFAQTKTTLHYPVTTGCPMGGKVSDYGTADFIQHVLYVCRGAAVYNAPEAKLKLKLSGSICTALKVFSSVT</sequence>
<protein>
    <submittedName>
        <fullName evidence="1">Uncharacterized protein</fullName>
    </submittedName>
</protein>
<proteinExistence type="predicted"/>
<evidence type="ECO:0000313" key="1">
    <source>
        <dbReference type="EMBL" id="CAH3036133.1"/>
    </source>
</evidence>
<gene>
    <name evidence="1" type="ORF">PLOB_00030795</name>
</gene>
<name>A0ABN8MUF2_9CNID</name>
<accession>A0ABN8MUF2</accession>
<keyword evidence="2" id="KW-1185">Reference proteome</keyword>